<keyword evidence="1" id="KW-0238">DNA-binding</keyword>
<evidence type="ECO:0000313" key="4">
    <source>
        <dbReference type="Proteomes" id="UP000037109"/>
    </source>
</evidence>
<dbReference type="Pfam" id="PF01381">
    <property type="entry name" value="HTH_3"/>
    <property type="match status" value="1"/>
</dbReference>
<protein>
    <recommendedName>
        <fullName evidence="2">HTH cro/C1-type domain-containing protein</fullName>
    </recommendedName>
</protein>
<sequence length="129" mass="15324">MLGPRLKELRGKRSQEEIAEKIGISRARLSHYENERSQPDHELLTKLADFYGVGIDYLLGRTDKKEPTESKIIKHYDEDKEIEEMLNDPEFGLWFKELKGSPEVNREKALEFLRFLNHQEKDRKPKKQK</sequence>
<organism evidence="3 4">
    <name type="scientific">Sporosarcina globispora</name>
    <name type="common">Bacillus globisporus</name>
    <dbReference type="NCBI Taxonomy" id="1459"/>
    <lineage>
        <taxon>Bacteria</taxon>
        <taxon>Bacillati</taxon>
        <taxon>Bacillota</taxon>
        <taxon>Bacilli</taxon>
        <taxon>Bacillales</taxon>
        <taxon>Caryophanaceae</taxon>
        <taxon>Sporosarcina</taxon>
    </lineage>
</organism>
<accession>A0A0M0GGF5</accession>
<dbReference type="PANTHER" id="PTHR46558:SF11">
    <property type="entry name" value="HTH-TYPE TRANSCRIPTIONAL REGULATOR XRE"/>
    <property type="match status" value="1"/>
</dbReference>
<dbReference type="GO" id="GO:0003677">
    <property type="term" value="F:DNA binding"/>
    <property type="evidence" value="ECO:0007669"/>
    <property type="project" value="UniProtKB-KW"/>
</dbReference>
<dbReference type="STRING" id="1459.AF332_20790"/>
<feature type="domain" description="HTH cro/C1-type" evidence="2">
    <location>
        <begin position="6"/>
        <end position="58"/>
    </location>
</feature>
<evidence type="ECO:0000259" key="2">
    <source>
        <dbReference type="PROSITE" id="PS50943"/>
    </source>
</evidence>
<dbReference type="Proteomes" id="UP000037109">
    <property type="component" value="Unassembled WGS sequence"/>
</dbReference>
<dbReference type="PANTHER" id="PTHR46558">
    <property type="entry name" value="TRACRIPTIONAL REGULATORY PROTEIN-RELATED-RELATED"/>
    <property type="match status" value="1"/>
</dbReference>
<dbReference type="OrthoDB" id="5190137at2"/>
<gene>
    <name evidence="3" type="ORF">AF332_20790</name>
</gene>
<dbReference type="AlphaFoldDB" id="A0A0M0GGF5"/>
<name>A0A0M0GGF5_SPOGL</name>
<reference evidence="4" key="1">
    <citation type="submission" date="2015-07" db="EMBL/GenBank/DDBJ databases">
        <title>Fjat-10036 dsm4.</title>
        <authorList>
            <person name="Liu B."/>
            <person name="Wang J."/>
            <person name="Zhu Y."/>
            <person name="Liu G."/>
            <person name="Chen Q."/>
            <person name="Chen Z."/>
            <person name="Lan J."/>
            <person name="Che J."/>
            <person name="Ge C."/>
            <person name="Shi H."/>
            <person name="Pan Z."/>
            <person name="Liu X."/>
        </authorList>
    </citation>
    <scope>NUCLEOTIDE SEQUENCE [LARGE SCALE GENOMIC DNA]</scope>
    <source>
        <strain evidence="4">DSM 4</strain>
    </source>
</reference>
<dbReference type="PROSITE" id="PS50943">
    <property type="entry name" value="HTH_CROC1"/>
    <property type="match status" value="1"/>
</dbReference>
<dbReference type="CDD" id="cd00093">
    <property type="entry name" value="HTH_XRE"/>
    <property type="match status" value="1"/>
</dbReference>
<evidence type="ECO:0000313" key="3">
    <source>
        <dbReference type="EMBL" id="KON88985.1"/>
    </source>
</evidence>
<evidence type="ECO:0000256" key="1">
    <source>
        <dbReference type="ARBA" id="ARBA00023125"/>
    </source>
</evidence>
<dbReference type="Gene3D" id="1.10.260.40">
    <property type="entry name" value="lambda repressor-like DNA-binding domains"/>
    <property type="match status" value="1"/>
</dbReference>
<dbReference type="PATRIC" id="fig|1459.3.peg.4593"/>
<proteinExistence type="predicted"/>
<dbReference type="SMART" id="SM00530">
    <property type="entry name" value="HTH_XRE"/>
    <property type="match status" value="1"/>
</dbReference>
<dbReference type="SUPFAM" id="SSF47413">
    <property type="entry name" value="lambda repressor-like DNA-binding domains"/>
    <property type="match status" value="1"/>
</dbReference>
<dbReference type="RefSeq" id="WP_053436374.1">
    <property type="nucleotide sequence ID" value="NZ_LGUF01000007.1"/>
</dbReference>
<dbReference type="InterPro" id="IPR010982">
    <property type="entry name" value="Lambda_DNA-bd_dom_sf"/>
</dbReference>
<dbReference type="EMBL" id="LGUF01000007">
    <property type="protein sequence ID" value="KON88985.1"/>
    <property type="molecule type" value="Genomic_DNA"/>
</dbReference>
<dbReference type="InterPro" id="IPR001387">
    <property type="entry name" value="Cro/C1-type_HTH"/>
</dbReference>
<keyword evidence="4" id="KW-1185">Reference proteome</keyword>
<comment type="caution">
    <text evidence="3">The sequence shown here is derived from an EMBL/GenBank/DDBJ whole genome shotgun (WGS) entry which is preliminary data.</text>
</comment>